<dbReference type="Gene3D" id="3.30.460.10">
    <property type="entry name" value="Beta Polymerase, domain 2"/>
    <property type="match status" value="1"/>
</dbReference>
<dbReference type="AlphaFoldDB" id="A0A844ZX70"/>
<evidence type="ECO:0008006" key="3">
    <source>
        <dbReference type="Google" id="ProtNLM"/>
    </source>
</evidence>
<accession>A0A844ZX70</accession>
<protein>
    <recommendedName>
        <fullName evidence="3">Polymerase nucleotidyl transferase domain-containing protein</fullName>
    </recommendedName>
</protein>
<name>A0A844ZX70_9SPHN</name>
<dbReference type="InterPro" id="IPR043519">
    <property type="entry name" value="NT_sf"/>
</dbReference>
<comment type="caution">
    <text evidence="1">The sequence shown here is derived from an EMBL/GenBank/DDBJ whole genome shotgun (WGS) entry which is preliminary data.</text>
</comment>
<dbReference type="EMBL" id="WTYH01000001">
    <property type="protein sequence ID" value="MXO92713.1"/>
    <property type="molecule type" value="Genomic_DNA"/>
</dbReference>
<gene>
    <name evidence="1" type="ORF">GRI62_03710</name>
</gene>
<proteinExistence type="predicted"/>
<dbReference type="OrthoDB" id="8447086at2"/>
<dbReference type="RefSeq" id="WP_131452062.1">
    <property type="nucleotide sequence ID" value="NZ_BMJK01000001.1"/>
</dbReference>
<dbReference type="Proteomes" id="UP000460626">
    <property type="component" value="Unassembled WGS sequence"/>
</dbReference>
<reference evidence="1 2" key="1">
    <citation type="submission" date="2019-12" db="EMBL/GenBank/DDBJ databases">
        <title>Genomic-based taxomic classification of the family Erythrobacteraceae.</title>
        <authorList>
            <person name="Xu L."/>
        </authorList>
    </citation>
    <scope>NUCLEOTIDE SEQUENCE [LARGE SCALE GENOMIC DNA]</scope>
    <source>
        <strain evidence="1 2">RC4-10-4</strain>
    </source>
</reference>
<dbReference type="SUPFAM" id="SSF81301">
    <property type="entry name" value="Nucleotidyltransferase"/>
    <property type="match status" value="1"/>
</dbReference>
<dbReference type="CDD" id="cd05403">
    <property type="entry name" value="NT_KNTase_like"/>
    <property type="match status" value="1"/>
</dbReference>
<organism evidence="1 2">
    <name type="scientific">Aurantiacibacter arachoides</name>
    <dbReference type="NCBI Taxonomy" id="1850444"/>
    <lineage>
        <taxon>Bacteria</taxon>
        <taxon>Pseudomonadati</taxon>
        <taxon>Pseudomonadota</taxon>
        <taxon>Alphaproteobacteria</taxon>
        <taxon>Sphingomonadales</taxon>
        <taxon>Erythrobacteraceae</taxon>
        <taxon>Aurantiacibacter</taxon>
    </lineage>
</organism>
<sequence length="226" mass="25738">MMGKIFGFYLIGSVARNEFDALSDLDLLAIVQDGAGKVDEKALLSFIPDKYAAMDASVSWYGRRRINEMLKNGELFAWHIWQEHIALFESNGFSLRGLGPPRPYKNSLVDVRSFRKILREVPGRLRLSPTNVIYEFGLIYVCLRNIAMSASAKLCDAPDFSRYSPFRINLSQPLPMTRECYEKAMMCRMAGQRGLSLPDHPSADEVISLYEGLESWLSILEERLEQ</sequence>
<keyword evidence="2" id="KW-1185">Reference proteome</keyword>
<evidence type="ECO:0000313" key="1">
    <source>
        <dbReference type="EMBL" id="MXO92713.1"/>
    </source>
</evidence>
<evidence type="ECO:0000313" key="2">
    <source>
        <dbReference type="Proteomes" id="UP000460626"/>
    </source>
</evidence>